<dbReference type="OrthoDB" id="5381546at2"/>
<name>A0A243WJX8_9BACT</name>
<reference evidence="2 3" key="1">
    <citation type="submission" date="2017-01" db="EMBL/GenBank/DDBJ databases">
        <title>A new Hymenobacter.</title>
        <authorList>
            <person name="Liang Y."/>
            <person name="Feng F."/>
        </authorList>
    </citation>
    <scope>NUCLEOTIDE SEQUENCE [LARGE SCALE GENOMIC DNA]</scope>
    <source>
        <strain evidence="2">MIMBbqt21</strain>
    </source>
</reference>
<proteinExistence type="predicted"/>
<feature type="signal peptide" evidence="1">
    <location>
        <begin position="1"/>
        <end position="19"/>
    </location>
</feature>
<evidence type="ECO:0000256" key="1">
    <source>
        <dbReference type="SAM" id="SignalP"/>
    </source>
</evidence>
<protein>
    <recommendedName>
        <fullName evidence="4">Outer membrane protein beta-barrel domain-containing protein</fullName>
    </recommendedName>
</protein>
<dbReference type="RefSeq" id="WP_086592457.1">
    <property type="nucleotide sequence ID" value="NZ_MTSE01000001.1"/>
</dbReference>
<accession>A0A243WJX8</accession>
<feature type="chain" id="PRO_5012105531" description="Outer membrane protein beta-barrel domain-containing protein" evidence="1">
    <location>
        <begin position="20"/>
        <end position="201"/>
    </location>
</feature>
<organism evidence="2 3">
    <name type="scientific">Hymenobacter crusticola</name>
    <dbReference type="NCBI Taxonomy" id="1770526"/>
    <lineage>
        <taxon>Bacteria</taxon>
        <taxon>Pseudomonadati</taxon>
        <taxon>Bacteroidota</taxon>
        <taxon>Cytophagia</taxon>
        <taxon>Cytophagales</taxon>
        <taxon>Hymenobacteraceae</taxon>
        <taxon>Hymenobacter</taxon>
    </lineage>
</organism>
<gene>
    <name evidence="2" type="ORF">BXP70_02740</name>
</gene>
<keyword evidence="1" id="KW-0732">Signal</keyword>
<keyword evidence="3" id="KW-1185">Reference proteome</keyword>
<evidence type="ECO:0000313" key="3">
    <source>
        <dbReference type="Proteomes" id="UP000194873"/>
    </source>
</evidence>
<dbReference type="AlphaFoldDB" id="A0A243WJX8"/>
<dbReference type="EMBL" id="MTSE01000001">
    <property type="protein sequence ID" value="OUJ76202.1"/>
    <property type="molecule type" value="Genomic_DNA"/>
</dbReference>
<comment type="caution">
    <text evidence="2">The sequence shown here is derived from an EMBL/GenBank/DDBJ whole genome shotgun (WGS) entry which is preliminary data.</text>
</comment>
<dbReference type="Proteomes" id="UP000194873">
    <property type="component" value="Unassembled WGS sequence"/>
</dbReference>
<sequence length="201" mass="22216">MRTYSLIISFLLFCLSGHAQVTEPSRQPWYVPEHAVLQTAGGIGMIAGGVGYALGAHRRFDADVLIGYVPGTYTGDRAFGIFTLKGTYSPFTLPVDTHWQIKPLAIGALINYTPSQMLNRSRDDKYSYKNYYWWGSTVRLGAFLGGRVGYGFNTRTGRKRVASAYYELGTNDLYFVSLLTNTKGLALGQILTLGLGVKVDF</sequence>
<evidence type="ECO:0000313" key="2">
    <source>
        <dbReference type="EMBL" id="OUJ76202.1"/>
    </source>
</evidence>
<evidence type="ECO:0008006" key="4">
    <source>
        <dbReference type="Google" id="ProtNLM"/>
    </source>
</evidence>